<comment type="pathway">
    <text evidence="2 12">One-carbon metabolism; tetrahydrofolate interconversion.</text>
</comment>
<protein>
    <recommendedName>
        <fullName evidence="12">Methylenetetrahydrofolate reductase</fullName>
        <ecNumber evidence="12">1.5.1.54</ecNumber>
    </recommendedName>
</protein>
<evidence type="ECO:0000256" key="12">
    <source>
        <dbReference type="RuleBase" id="RU003862"/>
    </source>
</evidence>
<gene>
    <name evidence="13" type="primary">metF</name>
    <name evidence="13" type="ORF">GCM10022236_33810</name>
</gene>
<evidence type="ECO:0000256" key="4">
    <source>
        <dbReference type="ARBA" id="ARBA00022605"/>
    </source>
</evidence>
<evidence type="ECO:0000256" key="3">
    <source>
        <dbReference type="ARBA" id="ARBA00006743"/>
    </source>
</evidence>
<comment type="caution">
    <text evidence="13">The sequence shown here is derived from an EMBL/GenBank/DDBJ whole genome shotgun (WGS) entry which is preliminary data.</text>
</comment>
<accession>A0ABP7ABL3</accession>
<evidence type="ECO:0000256" key="8">
    <source>
        <dbReference type="ARBA" id="ARBA00023027"/>
    </source>
</evidence>
<comment type="catalytic activity">
    <reaction evidence="11">
        <text>(6S)-5-methyl-5,6,7,8-tetrahydrofolate + NAD(+) = (6R)-5,10-methylene-5,6,7,8-tetrahydrofolate + NADH + H(+)</text>
        <dbReference type="Rhea" id="RHEA:19821"/>
        <dbReference type="ChEBI" id="CHEBI:15378"/>
        <dbReference type="ChEBI" id="CHEBI:15636"/>
        <dbReference type="ChEBI" id="CHEBI:18608"/>
        <dbReference type="ChEBI" id="CHEBI:57540"/>
        <dbReference type="ChEBI" id="CHEBI:57945"/>
        <dbReference type="EC" id="1.5.1.54"/>
    </reaction>
    <physiologicalReaction direction="right-to-left" evidence="11">
        <dbReference type="Rhea" id="RHEA:19823"/>
    </physiologicalReaction>
</comment>
<keyword evidence="9" id="KW-0486">Methionine biosynthesis</keyword>
<name>A0ABP7ABL3_9ACTN</name>
<dbReference type="Proteomes" id="UP001501490">
    <property type="component" value="Unassembled WGS sequence"/>
</dbReference>
<keyword evidence="7 12" id="KW-0560">Oxidoreductase</keyword>
<proteinExistence type="inferred from homology"/>
<sequence length="314" mass="34032">MPTGGLGDRPPTIEQLLAAAADEGRPLTSFELFPPKDEAQQRQLWRTVRELEALAPDFVSMTYGASGSTRDRTIVATEAIAQNTTLRAMAHLTCASQSRDELRRVVGSYAAAGIRHVLAIRGDMPGGPTVPWVRHPEGLANATELVALIRELSDFCIGVAAFPDLHPEHHDAALDARLLVEKHRAGASFAITQLFFTADRYVELVDRVRSLGSDLPIIPGIMPVTRISQIQRFAELSGADLPARVVDRLNAVAGDDDAVREVGIQLATELCEDLLARGVPGLHFITMNRSPATREIYARLGLAARGRQPAVRSA</sequence>
<keyword evidence="4" id="KW-0028">Amino-acid biosynthesis</keyword>
<evidence type="ECO:0000256" key="10">
    <source>
        <dbReference type="ARBA" id="ARBA00034478"/>
    </source>
</evidence>
<keyword evidence="8" id="KW-0520">NAD</keyword>
<keyword evidence="5 12" id="KW-0285">Flavoprotein</keyword>
<dbReference type="RefSeq" id="WP_344806643.1">
    <property type="nucleotide sequence ID" value="NZ_BAABAB010000022.1"/>
</dbReference>
<evidence type="ECO:0000256" key="5">
    <source>
        <dbReference type="ARBA" id="ARBA00022630"/>
    </source>
</evidence>
<comment type="pathway">
    <text evidence="10">Amino-acid biosynthesis; L-methionine biosynthesis via de novo pathway.</text>
</comment>
<evidence type="ECO:0000313" key="14">
    <source>
        <dbReference type="Proteomes" id="UP001501490"/>
    </source>
</evidence>
<dbReference type="EMBL" id="BAABAB010000022">
    <property type="protein sequence ID" value="GAA3628684.1"/>
    <property type="molecule type" value="Genomic_DNA"/>
</dbReference>
<dbReference type="Pfam" id="PF02219">
    <property type="entry name" value="MTHFR"/>
    <property type="match status" value="1"/>
</dbReference>
<reference evidence="14" key="1">
    <citation type="journal article" date="2019" name="Int. J. Syst. Evol. Microbiol.">
        <title>The Global Catalogue of Microorganisms (GCM) 10K type strain sequencing project: providing services to taxonomists for standard genome sequencing and annotation.</title>
        <authorList>
            <consortium name="The Broad Institute Genomics Platform"/>
            <consortium name="The Broad Institute Genome Sequencing Center for Infectious Disease"/>
            <person name="Wu L."/>
            <person name="Ma J."/>
        </authorList>
    </citation>
    <scope>NUCLEOTIDE SEQUENCE [LARGE SCALE GENOMIC DNA]</scope>
    <source>
        <strain evidence="14">JCM 16929</strain>
    </source>
</reference>
<evidence type="ECO:0000256" key="7">
    <source>
        <dbReference type="ARBA" id="ARBA00023002"/>
    </source>
</evidence>
<dbReference type="CDD" id="cd00537">
    <property type="entry name" value="MTHFR"/>
    <property type="match status" value="1"/>
</dbReference>
<dbReference type="PANTHER" id="PTHR45754">
    <property type="entry name" value="METHYLENETETRAHYDROFOLATE REDUCTASE"/>
    <property type="match status" value="1"/>
</dbReference>
<dbReference type="SUPFAM" id="SSF51730">
    <property type="entry name" value="FAD-linked oxidoreductase"/>
    <property type="match status" value="1"/>
</dbReference>
<organism evidence="13 14">
    <name type="scientific">Microlunatus ginsengisoli</name>
    <dbReference type="NCBI Taxonomy" id="363863"/>
    <lineage>
        <taxon>Bacteria</taxon>
        <taxon>Bacillati</taxon>
        <taxon>Actinomycetota</taxon>
        <taxon>Actinomycetes</taxon>
        <taxon>Propionibacteriales</taxon>
        <taxon>Propionibacteriaceae</taxon>
        <taxon>Microlunatus</taxon>
    </lineage>
</organism>
<keyword evidence="6 12" id="KW-0274">FAD</keyword>
<evidence type="ECO:0000256" key="11">
    <source>
        <dbReference type="ARBA" id="ARBA00048628"/>
    </source>
</evidence>
<evidence type="ECO:0000256" key="9">
    <source>
        <dbReference type="ARBA" id="ARBA00023167"/>
    </source>
</evidence>
<evidence type="ECO:0000256" key="6">
    <source>
        <dbReference type="ARBA" id="ARBA00022827"/>
    </source>
</evidence>
<dbReference type="NCBIfam" id="TIGR00676">
    <property type="entry name" value="fadh2"/>
    <property type="match status" value="1"/>
</dbReference>
<dbReference type="EC" id="1.5.1.54" evidence="12"/>
<evidence type="ECO:0000313" key="13">
    <source>
        <dbReference type="EMBL" id="GAA3628684.1"/>
    </source>
</evidence>
<dbReference type="InterPro" id="IPR003171">
    <property type="entry name" value="Mehydrof_redctse-like"/>
</dbReference>
<comment type="cofactor">
    <cofactor evidence="1 12">
        <name>FAD</name>
        <dbReference type="ChEBI" id="CHEBI:57692"/>
    </cofactor>
</comment>
<dbReference type="Gene3D" id="3.20.20.220">
    <property type="match status" value="1"/>
</dbReference>
<dbReference type="PANTHER" id="PTHR45754:SF3">
    <property type="entry name" value="METHYLENETETRAHYDROFOLATE REDUCTASE (NADPH)"/>
    <property type="match status" value="1"/>
</dbReference>
<keyword evidence="14" id="KW-1185">Reference proteome</keyword>
<dbReference type="InterPro" id="IPR004620">
    <property type="entry name" value="MTHF_reductase_bac"/>
</dbReference>
<evidence type="ECO:0000256" key="1">
    <source>
        <dbReference type="ARBA" id="ARBA00001974"/>
    </source>
</evidence>
<comment type="similarity">
    <text evidence="3 12">Belongs to the methylenetetrahydrofolate reductase family.</text>
</comment>
<dbReference type="InterPro" id="IPR029041">
    <property type="entry name" value="FAD-linked_oxidoreductase-like"/>
</dbReference>
<evidence type="ECO:0000256" key="2">
    <source>
        <dbReference type="ARBA" id="ARBA00004777"/>
    </source>
</evidence>